<dbReference type="EMBL" id="JAHWDP010000004">
    <property type="protein sequence ID" value="MBW2938500.1"/>
    <property type="molecule type" value="Genomic_DNA"/>
</dbReference>
<evidence type="ECO:0000313" key="3">
    <source>
        <dbReference type="Proteomes" id="UP001138686"/>
    </source>
</evidence>
<sequence length="178" mass="20707">MEFQLEKAIEILERTPYVMKELLLGLSKDWTQSNEGQDTWSPYDVIGHLVHGEKTDWMPRLEIVLSDSENNTFTPYDRFAQFEMSKGKSLEELLREFETLRNENLNTLRSKNLSEKDLTRTAIHPSLGIITLKNMLAAWVVHDLGHIAQVSRVMAKQYKNEIGPWTQYLTIVKQTPKE</sequence>
<protein>
    <submittedName>
        <fullName evidence="2">DinB family protein</fullName>
    </submittedName>
</protein>
<gene>
    <name evidence="2" type="ORF">KXJ69_10300</name>
</gene>
<name>A0A9X1FPN9_9FLAO</name>
<dbReference type="InterPro" id="IPR024775">
    <property type="entry name" value="DinB-like"/>
</dbReference>
<dbReference type="Proteomes" id="UP001138686">
    <property type="component" value="Unassembled WGS sequence"/>
</dbReference>
<dbReference type="RefSeq" id="WP_219053029.1">
    <property type="nucleotide sequence ID" value="NZ_JAHWDP010000004.1"/>
</dbReference>
<reference evidence="2" key="1">
    <citation type="submission" date="2021-07" db="EMBL/GenBank/DDBJ databases">
        <title>Aureisphaera sp. CAU 1614 isolated from sea sediment.</title>
        <authorList>
            <person name="Kim W."/>
        </authorList>
    </citation>
    <scope>NUCLEOTIDE SEQUENCE</scope>
    <source>
        <strain evidence="2">CAU 1614</strain>
    </source>
</reference>
<accession>A0A9X1FPN9</accession>
<comment type="caution">
    <text evidence="2">The sequence shown here is derived from an EMBL/GenBank/DDBJ whole genome shotgun (WGS) entry which is preliminary data.</text>
</comment>
<proteinExistence type="predicted"/>
<feature type="domain" description="DinB-like" evidence="1">
    <location>
        <begin position="12"/>
        <end position="150"/>
    </location>
</feature>
<dbReference type="AlphaFoldDB" id="A0A9X1FPN9"/>
<dbReference type="Pfam" id="PF12867">
    <property type="entry name" value="DinB_2"/>
    <property type="match status" value="1"/>
</dbReference>
<evidence type="ECO:0000313" key="2">
    <source>
        <dbReference type="EMBL" id="MBW2938500.1"/>
    </source>
</evidence>
<organism evidence="2 3">
    <name type="scientific">Halomarinibacterium sedimenti</name>
    <dbReference type="NCBI Taxonomy" id="2857106"/>
    <lineage>
        <taxon>Bacteria</taxon>
        <taxon>Pseudomonadati</taxon>
        <taxon>Bacteroidota</taxon>
        <taxon>Flavobacteriia</taxon>
        <taxon>Flavobacteriales</taxon>
        <taxon>Flavobacteriaceae</taxon>
        <taxon>Halomarinibacterium</taxon>
    </lineage>
</organism>
<keyword evidence="3" id="KW-1185">Reference proteome</keyword>
<evidence type="ECO:0000259" key="1">
    <source>
        <dbReference type="Pfam" id="PF12867"/>
    </source>
</evidence>